<evidence type="ECO:0000256" key="1">
    <source>
        <dbReference type="ARBA" id="ARBA00009013"/>
    </source>
</evidence>
<dbReference type="Proteomes" id="UP000722989">
    <property type="component" value="Unassembled WGS sequence"/>
</dbReference>
<dbReference type="EMBL" id="JAATVY010000042">
    <property type="protein sequence ID" value="NJC74027.1"/>
    <property type="molecule type" value="Genomic_DNA"/>
</dbReference>
<feature type="domain" description="STAS" evidence="4">
    <location>
        <begin position="12"/>
        <end position="97"/>
    </location>
</feature>
<keyword evidence="6" id="KW-1185">Reference proteome</keyword>
<organism evidence="5 6">
    <name type="scientific">Planosporangium thailandense</name>
    <dbReference type="NCBI Taxonomy" id="765197"/>
    <lineage>
        <taxon>Bacteria</taxon>
        <taxon>Bacillati</taxon>
        <taxon>Actinomycetota</taxon>
        <taxon>Actinomycetes</taxon>
        <taxon>Micromonosporales</taxon>
        <taxon>Micromonosporaceae</taxon>
        <taxon>Planosporangium</taxon>
    </lineage>
</organism>
<evidence type="ECO:0000313" key="6">
    <source>
        <dbReference type="Proteomes" id="UP000722989"/>
    </source>
</evidence>
<dbReference type="Pfam" id="PF01740">
    <property type="entry name" value="STAS"/>
    <property type="match status" value="1"/>
</dbReference>
<accession>A0ABX0Y6J6</accession>
<gene>
    <name evidence="5" type="ORF">HC031_30580</name>
</gene>
<comment type="caution">
    <text evidence="5">The sequence shown here is derived from an EMBL/GenBank/DDBJ whole genome shotgun (WGS) entry which is preliminary data.</text>
</comment>
<dbReference type="CDD" id="cd07043">
    <property type="entry name" value="STAS_anti-anti-sigma_factors"/>
    <property type="match status" value="1"/>
</dbReference>
<dbReference type="NCBIfam" id="TIGR00377">
    <property type="entry name" value="ant_ant_sig"/>
    <property type="match status" value="1"/>
</dbReference>
<evidence type="ECO:0000313" key="5">
    <source>
        <dbReference type="EMBL" id="NJC74027.1"/>
    </source>
</evidence>
<feature type="region of interest" description="Disordered" evidence="3">
    <location>
        <begin position="106"/>
        <end position="126"/>
    </location>
</feature>
<dbReference type="PANTHER" id="PTHR33495">
    <property type="entry name" value="ANTI-SIGMA FACTOR ANTAGONIST TM_1081-RELATED-RELATED"/>
    <property type="match status" value="1"/>
</dbReference>
<evidence type="ECO:0000256" key="2">
    <source>
        <dbReference type="RuleBase" id="RU003749"/>
    </source>
</evidence>
<comment type="similarity">
    <text evidence="1 2">Belongs to the anti-sigma-factor antagonist family.</text>
</comment>
<dbReference type="InterPro" id="IPR003658">
    <property type="entry name" value="Anti-sigma_ant"/>
</dbReference>
<dbReference type="InterPro" id="IPR036513">
    <property type="entry name" value="STAS_dom_sf"/>
</dbReference>
<sequence length="126" mass="12997">MDEPVRISEQGDGTLEVALFGDIDFANASTIRETVRAVVAEAAPTAIRVDLAAVTFLDSSGIALLVTAHRLAAGLGARYSVVNPTSTVYEHLRLTGLAGLFGVARPTAGGPRDVPGADRSSPPVGR</sequence>
<dbReference type="SUPFAM" id="SSF52091">
    <property type="entry name" value="SpoIIaa-like"/>
    <property type="match status" value="1"/>
</dbReference>
<evidence type="ECO:0000259" key="4">
    <source>
        <dbReference type="PROSITE" id="PS50801"/>
    </source>
</evidence>
<dbReference type="PANTHER" id="PTHR33495:SF2">
    <property type="entry name" value="ANTI-SIGMA FACTOR ANTAGONIST TM_1081-RELATED"/>
    <property type="match status" value="1"/>
</dbReference>
<dbReference type="InterPro" id="IPR002645">
    <property type="entry name" value="STAS_dom"/>
</dbReference>
<evidence type="ECO:0000256" key="3">
    <source>
        <dbReference type="SAM" id="MobiDB-lite"/>
    </source>
</evidence>
<dbReference type="Gene3D" id="3.30.750.24">
    <property type="entry name" value="STAS domain"/>
    <property type="match status" value="1"/>
</dbReference>
<proteinExistence type="inferred from homology"/>
<protein>
    <recommendedName>
        <fullName evidence="2">Anti-sigma factor antagonist</fullName>
    </recommendedName>
</protein>
<dbReference type="PROSITE" id="PS50801">
    <property type="entry name" value="STAS"/>
    <property type="match status" value="1"/>
</dbReference>
<reference evidence="5 6" key="1">
    <citation type="submission" date="2020-03" db="EMBL/GenBank/DDBJ databases">
        <title>WGS of the type strain of Planosporangium spp.</title>
        <authorList>
            <person name="Thawai C."/>
        </authorList>
    </citation>
    <scope>NUCLEOTIDE SEQUENCE [LARGE SCALE GENOMIC DNA]</scope>
    <source>
        <strain evidence="5 6">TBRC 5610</strain>
    </source>
</reference>
<name>A0ABX0Y6J6_9ACTN</name>
<dbReference type="RefSeq" id="WP_167928924.1">
    <property type="nucleotide sequence ID" value="NZ_JAATVY010000042.1"/>
</dbReference>